<dbReference type="PANTHER" id="PTHR30532">
    <property type="entry name" value="IRON III DICITRATE-BINDING PERIPLASMIC PROTEIN"/>
    <property type="match status" value="1"/>
</dbReference>
<protein>
    <submittedName>
        <fullName evidence="8">Iron complex transport system substrate-binding protein</fullName>
    </submittedName>
</protein>
<dbReference type="GO" id="GO:0030288">
    <property type="term" value="C:outer membrane-bounded periplasmic space"/>
    <property type="evidence" value="ECO:0007669"/>
    <property type="project" value="TreeGrafter"/>
</dbReference>
<dbReference type="InterPro" id="IPR002491">
    <property type="entry name" value="ABC_transptr_periplasmic_BD"/>
</dbReference>
<dbReference type="SUPFAM" id="SSF53807">
    <property type="entry name" value="Helical backbone' metal receptor"/>
    <property type="match status" value="1"/>
</dbReference>
<keyword evidence="4 6" id="KW-0732">Signal</keyword>
<dbReference type="PROSITE" id="PS50983">
    <property type="entry name" value="FE_B12_PBP"/>
    <property type="match status" value="1"/>
</dbReference>
<comment type="caution">
    <text evidence="8">The sequence shown here is derived from an EMBL/GenBank/DDBJ whole genome shotgun (WGS) entry which is preliminary data.</text>
</comment>
<evidence type="ECO:0000256" key="4">
    <source>
        <dbReference type="ARBA" id="ARBA00022729"/>
    </source>
</evidence>
<evidence type="ECO:0000313" key="9">
    <source>
        <dbReference type="Proteomes" id="UP000237749"/>
    </source>
</evidence>
<dbReference type="RefSeq" id="WP_104433463.1">
    <property type="nucleotide sequence ID" value="NZ_PTJA01000001.1"/>
</dbReference>
<comment type="similarity">
    <text evidence="2">Belongs to the bacterial solute-binding protein 8 family.</text>
</comment>
<dbReference type="OrthoDB" id="63946at2"/>
<dbReference type="AlphaFoldDB" id="A0A2S6HY01"/>
<evidence type="ECO:0000256" key="3">
    <source>
        <dbReference type="ARBA" id="ARBA00022448"/>
    </source>
</evidence>
<proteinExistence type="inferred from homology"/>
<keyword evidence="3" id="KW-0813">Transport</keyword>
<feature type="domain" description="Fe/B12 periplasmic-binding" evidence="7">
    <location>
        <begin position="66"/>
        <end position="325"/>
    </location>
</feature>
<evidence type="ECO:0000259" key="7">
    <source>
        <dbReference type="PROSITE" id="PS50983"/>
    </source>
</evidence>
<keyword evidence="9" id="KW-1185">Reference proteome</keyword>
<dbReference type="CDD" id="cd01140">
    <property type="entry name" value="FatB"/>
    <property type="match status" value="1"/>
</dbReference>
<dbReference type="InterPro" id="IPR051313">
    <property type="entry name" value="Bact_iron-sidero_bind"/>
</dbReference>
<name>A0A2S6HY01_9FIRM</name>
<gene>
    <name evidence="8" type="ORF">BXY41_10190</name>
</gene>
<accession>A0A2S6HY01</accession>
<reference evidence="8 9" key="1">
    <citation type="submission" date="2018-02" db="EMBL/GenBank/DDBJ databases">
        <title>Genomic Encyclopedia of Archaeal and Bacterial Type Strains, Phase II (KMG-II): from individual species to whole genera.</title>
        <authorList>
            <person name="Goeker M."/>
        </authorList>
    </citation>
    <scope>NUCLEOTIDE SEQUENCE [LARGE SCALE GENOMIC DNA]</scope>
    <source>
        <strain evidence="8 9">DSM 3808</strain>
    </source>
</reference>
<evidence type="ECO:0000256" key="6">
    <source>
        <dbReference type="SAM" id="SignalP"/>
    </source>
</evidence>
<keyword evidence="5" id="KW-0175">Coiled coil</keyword>
<dbReference type="PANTHER" id="PTHR30532:SF28">
    <property type="entry name" value="PETROBACTIN-BINDING PROTEIN YCLQ"/>
    <property type="match status" value="1"/>
</dbReference>
<evidence type="ECO:0000313" key="8">
    <source>
        <dbReference type="EMBL" id="PPK83033.1"/>
    </source>
</evidence>
<feature type="signal peptide" evidence="6">
    <location>
        <begin position="1"/>
        <end position="22"/>
    </location>
</feature>
<evidence type="ECO:0000256" key="2">
    <source>
        <dbReference type="ARBA" id="ARBA00008814"/>
    </source>
</evidence>
<evidence type="ECO:0000256" key="1">
    <source>
        <dbReference type="ARBA" id="ARBA00004196"/>
    </source>
</evidence>
<evidence type="ECO:0000256" key="5">
    <source>
        <dbReference type="SAM" id="Coils"/>
    </source>
</evidence>
<comment type="subcellular location">
    <subcellularLocation>
        <location evidence="1">Cell envelope</location>
    </subcellularLocation>
</comment>
<dbReference type="Gene3D" id="3.40.50.1980">
    <property type="entry name" value="Nitrogenase molybdenum iron protein domain"/>
    <property type="match status" value="2"/>
</dbReference>
<organism evidence="8 9">
    <name type="scientific">Lacrimispora xylanisolvens</name>
    <dbReference type="NCBI Taxonomy" id="384636"/>
    <lineage>
        <taxon>Bacteria</taxon>
        <taxon>Bacillati</taxon>
        <taxon>Bacillota</taxon>
        <taxon>Clostridia</taxon>
        <taxon>Lachnospirales</taxon>
        <taxon>Lachnospiraceae</taxon>
        <taxon>Lacrimispora</taxon>
    </lineage>
</organism>
<dbReference type="Pfam" id="PF01497">
    <property type="entry name" value="Peripla_BP_2"/>
    <property type="match status" value="1"/>
</dbReference>
<feature type="coiled-coil region" evidence="5">
    <location>
        <begin position="168"/>
        <end position="195"/>
    </location>
</feature>
<dbReference type="Proteomes" id="UP000237749">
    <property type="component" value="Unassembled WGS sequence"/>
</dbReference>
<dbReference type="PROSITE" id="PS51257">
    <property type="entry name" value="PROKAR_LIPOPROTEIN"/>
    <property type="match status" value="1"/>
</dbReference>
<dbReference type="GO" id="GO:1901678">
    <property type="term" value="P:iron coordination entity transport"/>
    <property type="evidence" value="ECO:0007669"/>
    <property type="project" value="UniProtKB-ARBA"/>
</dbReference>
<sequence length="325" mass="35130">MKKLYLSALAVLMTGAIMTGCAKSESPAPAAASAASEATEEAANPPSSVTITHTLGTAEVPVNPKRVAVLDYSILETIDFLGAAPEIIVPKTHLPEYLKKYKDDSYADAGSLVEPDVEAINEFKPDLIIIGGRQAGLYEEFSKIAPTIYTSVEYTDFWNEFERVNLMTAEIFDKKQEAESKIDQLKTQAEEIHKAAEESGKKALVVQTNDGKISAYGPGSRFGIIHGVLGITPVDDTIEVSKHGMEIGFEYIAEKNPDLIFVVDRTTVVGGSDVATKTLDNDLVNNTTAAKDGKIIYLNPATWYLSGYGLESVPMMLTEVSDALK</sequence>
<feature type="chain" id="PRO_5039583753" evidence="6">
    <location>
        <begin position="23"/>
        <end position="325"/>
    </location>
</feature>
<dbReference type="EMBL" id="PTJA01000001">
    <property type="protein sequence ID" value="PPK83033.1"/>
    <property type="molecule type" value="Genomic_DNA"/>
</dbReference>
<dbReference type="InterPro" id="IPR033870">
    <property type="entry name" value="FatB"/>
</dbReference>